<keyword evidence="3" id="KW-1185">Reference proteome</keyword>
<sequence>MDNLKGTDLAIIAHKLLVVESEWQQEKSILLREVRRLQEEVGLVTRRYEREIEDLVSRLQERTPPPVPVREKEEEEEEEREEEEEGEEEEAVESRSRRIVFARYPDLIAWSESSVSVEEWEEEIRLLEDPARKAIMVKKRGGGQVEVELLLRTGEAEDWEMMRMEFKAWMVRNGYRYWQRAAMEQGKNGKRWDEKVRRYALQRNGLKYMLE</sequence>
<feature type="region of interest" description="Disordered" evidence="1">
    <location>
        <begin position="59"/>
        <end position="91"/>
    </location>
</feature>
<gene>
    <name evidence="2" type="ORF">Q9L58_006950</name>
</gene>
<feature type="compositionally biased region" description="Acidic residues" evidence="1">
    <location>
        <begin position="73"/>
        <end position="91"/>
    </location>
</feature>
<dbReference type="Proteomes" id="UP001447188">
    <property type="component" value="Unassembled WGS sequence"/>
</dbReference>
<evidence type="ECO:0000313" key="2">
    <source>
        <dbReference type="EMBL" id="KAL0634143.1"/>
    </source>
</evidence>
<dbReference type="EMBL" id="JBBBZM010000103">
    <property type="protein sequence ID" value="KAL0634143.1"/>
    <property type="molecule type" value="Genomic_DNA"/>
</dbReference>
<proteinExistence type="predicted"/>
<organism evidence="2 3">
    <name type="scientific">Discina gigas</name>
    <dbReference type="NCBI Taxonomy" id="1032678"/>
    <lineage>
        <taxon>Eukaryota</taxon>
        <taxon>Fungi</taxon>
        <taxon>Dikarya</taxon>
        <taxon>Ascomycota</taxon>
        <taxon>Pezizomycotina</taxon>
        <taxon>Pezizomycetes</taxon>
        <taxon>Pezizales</taxon>
        <taxon>Discinaceae</taxon>
        <taxon>Discina</taxon>
    </lineage>
</organism>
<accession>A0ABR3GE62</accession>
<protein>
    <submittedName>
        <fullName evidence="2">Uncharacterized protein</fullName>
    </submittedName>
</protein>
<comment type="caution">
    <text evidence="2">The sequence shown here is derived from an EMBL/GenBank/DDBJ whole genome shotgun (WGS) entry which is preliminary data.</text>
</comment>
<evidence type="ECO:0000256" key="1">
    <source>
        <dbReference type="SAM" id="MobiDB-lite"/>
    </source>
</evidence>
<name>A0ABR3GE62_9PEZI</name>
<reference evidence="2 3" key="1">
    <citation type="submission" date="2024-02" db="EMBL/GenBank/DDBJ databases">
        <title>Discinaceae phylogenomics.</title>
        <authorList>
            <person name="Dirks A.C."/>
            <person name="James T.Y."/>
        </authorList>
    </citation>
    <scope>NUCLEOTIDE SEQUENCE [LARGE SCALE GENOMIC DNA]</scope>
    <source>
        <strain evidence="2 3">ACD0624</strain>
    </source>
</reference>
<evidence type="ECO:0000313" key="3">
    <source>
        <dbReference type="Proteomes" id="UP001447188"/>
    </source>
</evidence>